<dbReference type="Pfam" id="PF04232">
    <property type="entry name" value="SpoVS"/>
    <property type="match status" value="1"/>
</dbReference>
<keyword evidence="6" id="KW-1185">Reference proteome</keyword>
<reference evidence="5" key="1">
    <citation type="submission" date="2021-02" db="EMBL/GenBank/DDBJ databases">
        <authorList>
            <person name="Dougan E. K."/>
            <person name="Rhodes N."/>
            <person name="Thang M."/>
            <person name="Chan C."/>
        </authorList>
    </citation>
    <scope>NUCLEOTIDE SEQUENCE</scope>
</reference>
<keyword evidence="3" id="KW-0694">RNA-binding</keyword>
<evidence type="ECO:0008006" key="7">
    <source>
        <dbReference type="Google" id="ProtNLM"/>
    </source>
</evidence>
<dbReference type="InterPro" id="IPR036882">
    <property type="entry name" value="Alba-like_dom_sf"/>
</dbReference>
<evidence type="ECO:0000256" key="3">
    <source>
        <dbReference type="ARBA" id="ARBA00022884"/>
    </source>
</evidence>
<dbReference type="OrthoDB" id="10262375at2759"/>
<dbReference type="InterPro" id="IPR007347">
    <property type="entry name" value="SpoVS"/>
</dbReference>
<dbReference type="Proteomes" id="UP000654075">
    <property type="component" value="Unassembled WGS sequence"/>
</dbReference>
<dbReference type="GO" id="GO:0003723">
    <property type="term" value="F:RNA binding"/>
    <property type="evidence" value="ECO:0007669"/>
    <property type="project" value="UniProtKB-KW"/>
</dbReference>
<evidence type="ECO:0000313" key="5">
    <source>
        <dbReference type="EMBL" id="CAE8592962.1"/>
    </source>
</evidence>
<dbReference type="GO" id="GO:0070062">
    <property type="term" value="C:extracellular exosome"/>
    <property type="evidence" value="ECO:0007669"/>
    <property type="project" value="TreeGrafter"/>
</dbReference>
<dbReference type="Gene3D" id="1.25.40.10">
    <property type="entry name" value="Tetratricopeptide repeat domain"/>
    <property type="match status" value="1"/>
</dbReference>
<dbReference type="PROSITE" id="PS50005">
    <property type="entry name" value="TPR"/>
    <property type="match status" value="1"/>
</dbReference>
<proteinExistence type="predicted"/>
<organism evidence="5 6">
    <name type="scientific">Polarella glacialis</name>
    <name type="common">Dinoflagellate</name>
    <dbReference type="NCBI Taxonomy" id="89957"/>
    <lineage>
        <taxon>Eukaryota</taxon>
        <taxon>Sar</taxon>
        <taxon>Alveolata</taxon>
        <taxon>Dinophyceae</taxon>
        <taxon>Suessiales</taxon>
        <taxon>Suessiaceae</taxon>
        <taxon>Polarella</taxon>
    </lineage>
</organism>
<dbReference type="InterPro" id="IPR011990">
    <property type="entry name" value="TPR-like_helical_dom_sf"/>
</dbReference>
<feature type="repeat" description="TPR" evidence="4">
    <location>
        <begin position="4"/>
        <end position="37"/>
    </location>
</feature>
<dbReference type="PANTHER" id="PTHR44314:SF1">
    <property type="entry name" value="CILIA- AND FLAGELLA-ASSOCIATED PROTEIN 70"/>
    <property type="match status" value="1"/>
</dbReference>
<evidence type="ECO:0000256" key="2">
    <source>
        <dbReference type="ARBA" id="ARBA00022803"/>
    </source>
</evidence>
<comment type="caution">
    <text evidence="5">The sequence shown here is derived from an EMBL/GenBank/DDBJ whole genome shotgun (WGS) entry which is preliminary data.</text>
</comment>
<dbReference type="InterPro" id="IPR019734">
    <property type="entry name" value="TPR_rpt"/>
</dbReference>
<name>A0A813E2L3_POLGL</name>
<dbReference type="EMBL" id="CAJNNV010006002">
    <property type="protein sequence ID" value="CAE8592962.1"/>
    <property type="molecule type" value="Genomic_DNA"/>
</dbReference>
<keyword evidence="2 4" id="KW-0802">TPR repeat</keyword>
<dbReference type="SMART" id="SM00028">
    <property type="entry name" value="TPR"/>
    <property type="match status" value="2"/>
</dbReference>
<gene>
    <name evidence="5" type="ORF">PGLA1383_LOCUS11576</name>
</gene>
<dbReference type="GO" id="GO:0060271">
    <property type="term" value="P:cilium assembly"/>
    <property type="evidence" value="ECO:0007669"/>
    <property type="project" value="TreeGrafter"/>
</dbReference>
<dbReference type="InterPro" id="IPR052628">
    <property type="entry name" value="CFAP70"/>
</dbReference>
<evidence type="ECO:0000256" key="4">
    <source>
        <dbReference type="PROSITE-ProRule" id="PRU00339"/>
    </source>
</evidence>
<dbReference type="PANTHER" id="PTHR44314">
    <property type="entry name" value="CILIA- AND FLAGELLA-ASSOCIATED PROTEIN 70"/>
    <property type="match status" value="1"/>
</dbReference>
<dbReference type="GO" id="GO:0031514">
    <property type="term" value="C:motile cilium"/>
    <property type="evidence" value="ECO:0007669"/>
    <property type="project" value="TreeGrafter"/>
</dbReference>
<dbReference type="AlphaFoldDB" id="A0A813E2L3"/>
<accession>A0A813E2L3</accession>
<dbReference type="Gene3D" id="3.30.110.20">
    <property type="entry name" value="Alba-like domain"/>
    <property type="match status" value="1"/>
</dbReference>
<evidence type="ECO:0000256" key="1">
    <source>
        <dbReference type="ARBA" id="ARBA00022737"/>
    </source>
</evidence>
<dbReference type="GO" id="GO:0003341">
    <property type="term" value="P:cilium movement"/>
    <property type="evidence" value="ECO:0007669"/>
    <property type="project" value="TreeGrafter"/>
</dbReference>
<protein>
    <recommendedName>
        <fullName evidence="7">Tetratricopeptide repeat protein</fullName>
    </recommendedName>
</protein>
<evidence type="ECO:0000313" key="6">
    <source>
        <dbReference type="Proteomes" id="UP000654075"/>
    </source>
</evidence>
<sequence>FDDPAIYIRLGSVLLVKKRWKHAREAFLRSIQSQPTAEAWSGVAYAEYRSEELNTSYEALCEANVLDNERADVWAQLCLVHLRFENWDTADHCCRQCLSHQPECEELLLEAASEYSRRERQMSLAEACARRALQLRDSGQGHSVLADVLAQDGQAEESVLEAQIALKMLPDQPDLRKIAASFISSKKRLEAEYPRFRVSLRRLTLGGRAPLSYSGGHVSPPANYDMAQTVRAVLFSMLLLAAFDQVASQITQFGFYRCRREILASTPTHQDIAGRLCGLKTVLAQLQSLPCRSAEDSSSRQAEQGLGLSQADIETQLRTQELCPEFAGRPSDVALEVFGTNAMQAVQIQVLQSVLAAEAALNHGGVGEGQPTFTGAEMPRAQRRLAIVPRRLTEDESPEAAAVGGRMGLELRLRTTDSLPPAGKGEIKIARTTNIGKLAGAIANRIREDGAASVRGVGAVALRHAVKATAIASGYLAERDELGTGFELAALAKLGDKVTGLRFGVQYVWMSGKRNAPIARKHEFRWTAQFRVPYRAFLDAIFKGSAGPWRQPEDPSTFAIILSPAQRRLDWSFVLSVEPLRSRLRELSGSGAMPSVILQPQGWDSPKYLIMVVMDPAPGKCYSSAAVLCGGATIAEVISALPKALP</sequence>
<keyword evidence="1" id="KW-0677">Repeat</keyword>
<dbReference type="SUPFAM" id="SSF48452">
    <property type="entry name" value="TPR-like"/>
    <property type="match status" value="1"/>
</dbReference>
<feature type="non-terminal residue" evidence="5">
    <location>
        <position position="646"/>
    </location>
</feature>